<dbReference type="OrthoDB" id="76259at2759"/>
<gene>
    <name evidence="10" type="ORF">WR25_17699</name>
</gene>
<dbReference type="Pfam" id="PF20628">
    <property type="entry name" value="Dyp_perox_C"/>
    <property type="match status" value="1"/>
</dbReference>
<sequence length="587" mass="63022">MGAGEKPEAGVRGLCAILSSLVRGVGFRAADGGLSCIMGIGSDAWDRLFGAPRPKELHPFREIRGVHHAPSTPGDLLFHIRAARQDLCFEMAAQIVKRLAGFASVTDEVHGFRYFDDRDLLGFVDGTENPVEQGARDATVIGAADDPVFAGGSYVIVQKYLHDLDKWNAIPVEQQEKIVGREKLSDIELDEAAKPSFAHNVLTNIEEDGEQLQILRDNMPFGDVGKGEFGTYFIGYARSPTRIERMLDNMFIGLPPGNYDRLLDVSRAVTGSLYFVPSADFLDEVTPEPATADGDEAVAEAPASTAPAPEPSQDMNNLHRELAPISDAAWAQIDQEATRTLKRYLAARRVVDVPEPKGATLAAVGTGHTKPIDAPSDGVQAVRRAVNAVVELRVPFTLTRAAIDDVERGSEDSDWQPLKEAARTIAFAENRAIFDGYAAADIGGIRPGASNEPVPLPTAVAGYPAIVAQAVDRLRLAGVEGPYRLVLGDDPFTAISGGSEEGYPVLQHINRLVDGDIIWAPGIMGGVVLTTRGGDFELDLGQDLSIGYLSHTAEAVELYLQESFTFRLLTSEAAVSLPTTEASAQPA</sequence>
<dbReference type="EMBL" id="LIAE01006156">
    <property type="protein sequence ID" value="PAV92542.1"/>
    <property type="molecule type" value="Genomic_DNA"/>
</dbReference>
<dbReference type="NCBIfam" id="NF041155">
    <property type="entry name" value="encap_f1"/>
    <property type="match status" value="1"/>
</dbReference>
<dbReference type="InterPro" id="IPR011008">
    <property type="entry name" value="Dimeric_a/b-barrel"/>
</dbReference>
<evidence type="ECO:0000259" key="8">
    <source>
        <dbReference type="Pfam" id="PF04261"/>
    </source>
</evidence>
<dbReference type="GO" id="GO:0020037">
    <property type="term" value="F:heme binding"/>
    <property type="evidence" value="ECO:0007669"/>
    <property type="project" value="InterPro"/>
</dbReference>
<protein>
    <recommendedName>
        <fullName evidence="12">Peroxidase</fullName>
    </recommendedName>
</protein>
<dbReference type="PANTHER" id="PTHR30521">
    <property type="entry name" value="DEFERROCHELATASE/PEROXIDASE"/>
    <property type="match status" value="1"/>
</dbReference>
<evidence type="ECO:0000256" key="4">
    <source>
        <dbReference type="ARBA" id="ARBA00023002"/>
    </source>
</evidence>
<proteinExistence type="inferred from homology"/>
<dbReference type="NCBIfam" id="TIGR01413">
    <property type="entry name" value="Dyp_perox_fam"/>
    <property type="match status" value="1"/>
</dbReference>
<dbReference type="GO" id="GO:0005829">
    <property type="term" value="C:cytosol"/>
    <property type="evidence" value="ECO:0007669"/>
    <property type="project" value="TreeGrafter"/>
</dbReference>
<keyword evidence="2" id="KW-0575">Peroxidase</keyword>
<dbReference type="Pfam" id="PF04454">
    <property type="entry name" value="Linocin_M18"/>
    <property type="match status" value="1"/>
</dbReference>
<comment type="caution">
    <text evidence="10">The sequence shown here is derived from an EMBL/GenBank/DDBJ whole genome shotgun (WGS) entry which is preliminary data.</text>
</comment>
<dbReference type="Gene3D" id="3.30.2320.10">
    <property type="entry name" value="hypothetical protein PF0899 domain"/>
    <property type="match status" value="1"/>
</dbReference>
<dbReference type="STRING" id="2018661.A0A2A2M248"/>
<keyword evidence="11" id="KW-1185">Reference proteome</keyword>
<evidence type="ECO:0000256" key="1">
    <source>
        <dbReference type="ARBA" id="ARBA00001970"/>
    </source>
</evidence>
<reference evidence="10 11" key="1">
    <citation type="journal article" date="2017" name="Curr. Biol.">
        <title>Genome architecture and evolution of a unichromosomal asexual nematode.</title>
        <authorList>
            <person name="Fradin H."/>
            <person name="Zegar C."/>
            <person name="Gutwein M."/>
            <person name="Lucas J."/>
            <person name="Kovtun M."/>
            <person name="Corcoran D."/>
            <person name="Baugh L.R."/>
            <person name="Kiontke K."/>
            <person name="Gunsalus K."/>
            <person name="Fitch D.H."/>
            <person name="Piano F."/>
        </authorList>
    </citation>
    <scope>NUCLEOTIDE SEQUENCE [LARGE SCALE GENOMIC DNA]</scope>
    <source>
        <strain evidence="10">PF1309</strain>
    </source>
</reference>
<keyword evidence="5" id="KW-0408">Iron</keyword>
<dbReference type="GO" id="GO:0046872">
    <property type="term" value="F:metal ion binding"/>
    <property type="evidence" value="ECO:0007669"/>
    <property type="project" value="UniProtKB-KW"/>
</dbReference>
<evidence type="ECO:0000259" key="9">
    <source>
        <dbReference type="Pfam" id="PF20628"/>
    </source>
</evidence>
<evidence type="ECO:0000256" key="3">
    <source>
        <dbReference type="ARBA" id="ARBA00022723"/>
    </source>
</evidence>
<dbReference type="PANTHER" id="PTHR30521:SF0">
    <property type="entry name" value="DYP-TYPE PEROXIDASE FAMILY PROTEIN"/>
    <property type="match status" value="1"/>
</dbReference>
<evidence type="ECO:0000256" key="7">
    <source>
        <dbReference type="SAM" id="MobiDB-lite"/>
    </source>
</evidence>
<dbReference type="Pfam" id="PF04261">
    <property type="entry name" value="Dyp_perox_N"/>
    <property type="match status" value="1"/>
</dbReference>
<dbReference type="Proteomes" id="UP000218231">
    <property type="component" value="Unassembled WGS sequence"/>
</dbReference>
<dbReference type="InterPro" id="IPR048327">
    <property type="entry name" value="Dyp_perox_N"/>
</dbReference>
<feature type="region of interest" description="Disordered" evidence="7">
    <location>
        <begin position="296"/>
        <end position="316"/>
    </location>
</feature>
<accession>A0A2A2M248</accession>
<dbReference type="InterPro" id="IPR048328">
    <property type="entry name" value="Dyp_perox_C"/>
</dbReference>
<dbReference type="SUPFAM" id="SSF54909">
    <property type="entry name" value="Dimeric alpha+beta barrel"/>
    <property type="match status" value="1"/>
</dbReference>
<comment type="cofactor">
    <cofactor evidence="1">
        <name>heme b</name>
        <dbReference type="ChEBI" id="CHEBI:60344"/>
    </cofactor>
</comment>
<name>A0A2A2M248_9BILA</name>
<keyword evidence="4" id="KW-0560">Oxidoreductase</keyword>
<dbReference type="GO" id="GO:0004601">
    <property type="term" value="F:peroxidase activity"/>
    <property type="evidence" value="ECO:0007669"/>
    <property type="project" value="UniProtKB-KW"/>
</dbReference>
<comment type="similarity">
    <text evidence="6">Belongs to the DyP-type peroxidase family.</text>
</comment>
<evidence type="ECO:0000256" key="6">
    <source>
        <dbReference type="ARBA" id="ARBA00025737"/>
    </source>
</evidence>
<evidence type="ECO:0000256" key="2">
    <source>
        <dbReference type="ARBA" id="ARBA00022559"/>
    </source>
</evidence>
<evidence type="ECO:0000313" key="11">
    <source>
        <dbReference type="Proteomes" id="UP000218231"/>
    </source>
</evidence>
<feature type="domain" description="Dyp-type peroxidase C-terminal" evidence="9">
    <location>
        <begin position="116"/>
        <end position="280"/>
    </location>
</feature>
<dbReference type="InterPro" id="IPR006314">
    <property type="entry name" value="Dyp_peroxidase"/>
</dbReference>
<organism evidence="10 11">
    <name type="scientific">Diploscapter pachys</name>
    <dbReference type="NCBI Taxonomy" id="2018661"/>
    <lineage>
        <taxon>Eukaryota</taxon>
        <taxon>Metazoa</taxon>
        <taxon>Ecdysozoa</taxon>
        <taxon>Nematoda</taxon>
        <taxon>Chromadorea</taxon>
        <taxon>Rhabditida</taxon>
        <taxon>Rhabditina</taxon>
        <taxon>Rhabditomorpha</taxon>
        <taxon>Rhabditoidea</taxon>
        <taxon>Rhabditidae</taxon>
        <taxon>Diploscapter</taxon>
    </lineage>
</organism>
<dbReference type="PROSITE" id="PS51404">
    <property type="entry name" value="DYP_PEROXIDASE"/>
    <property type="match status" value="1"/>
</dbReference>
<dbReference type="Gene3D" id="3.30.2400.30">
    <property type="match status" value="1"/>
</dbReference>
<keyword evidence="3" id="KW-0479">Metal-binding</keyword>
<evidence type="ECO:0008006" key="12">
    <source>
        <dbReference type="Google" id="ProtNLM"/>
    </source>
</evidence>
<feature type="domain" description="Dyp-type peroxidase N-terminal" evidence="8">
    <location>
        <begin position="26"/>
        <end position="113"/>
    </location>
</feature>
<dbReference type="AlphaFoldDB" id="A0A2A2M248"/>
<dbReference type="InterPro" id="IPR007544">
    <property type="entry name" value="ENCAP"/>
</dbReference>
<evidence type="ECO:0000256" key="5">
    <source>
        <dbReference type="ARBA" id="ARBA00023004"/>
    </source>
</evidence>
<evidence type="ECO:0000313" key="10">
    <source>
        <dbReference type="EMBL" id="PAV92542.1"/>
    </source>
</evidence>